<feature type="signal peptide" evidence="1">
    <location>
        <begin position="1"/>
        <end position="18"/>
    </location>
</feature>
<name>A0A1V0FZ76_9TRYP</name>
<sequence length="233" mass="25372">MPRITVAKALLILMAAEAAVISTNEEVASAVENICQEIYFLGELDKRLQQVGTSGSPAKARNKSQANSWKRAAAAVEDPTKRCLYHALSEQLITELRKIEASRQNLGQAATDARLAIARHRGLLEAMQQTANRKIVEVANKHSNPDRNTVKLTLSLADSGTPTCKQPKTVTEVEAGKTAIDWDKLAKIKLSDPTALHKQFHKATIQLDAFTLCQGNQAAETQTLQNVFKSCAG</sequence>
<evidence type="ECO:0000256" key="1">
    <source>
        <dbReference type="SAM" id="SignalP"/>
    </source>
</evidence>
<organism evidence="2">
    <name type="scientific">Trypanosoma brucei</name>
    <dbReference type="NCBI Taxonomy" id="5691"/>
    <lineage>
        <taxon>Eukaryota</taxon>
        <taxon>Discoba</taxon>
        <taxon>Euglenozoa</taxon>
        <taxon>Kinetoplastea</taxon>
        <taxon>Metakinetoplastina</taxon>
        <taxon>Trypanosomatida</taxon>
        <taxon>Trypanosomatidae</taxon>
        <taxon>Trypanosoma</taxon>
    </lineage>
</organism>
<protein>
    <submittedName>
        <fullName evidence="2">Variant surface glycoprotein</fullName>
    </submittedName>
</protein>
<reference evidence="2" key="1">
    <citation type="submission" date="2016-12" db="EMBL/GenBank/DDBJ databases">
        <title>Extending the VSGnome of Trypanosoma brucei strain TREU927.</title>
        <authorList>
            <person name="Cross G.A."/>
        </authorList>
    </citation>
    <scope>NUCLEOTIDE SEQUENCE</scope>
    <source>
        <strain evidence="2">Tb927.99.2023</strain>
    </source>
</reference>
<dbReference type="EMBL" id="KY404653">
    <property type="protein sequence ID" value="ARB50904.1"/>
    <property type="molecule type" value="Genomic_DNA"/>
</dbReference>
<accession>A0A1V0FZ76</accession>
<evidence type="ECO:0000313" key="2">
    <source>
        <dbReference type="EMBL" id="ARB50904.1"/>
    </source>
</evidence>
<proteinExistence type="predicted"/>
<feature type="chain" id="PRO_5012098096" evidence="1">
    <location>
        <begin position="19"/>
        <end position="233"/>
    </location>
</feature>
<keyword evidence="1" id="KW-0732">Signal</keyword>
<dbReference type="AlphaFoldDB" id="A0A1V0FZ76"/>